<dbReference type="EMBL" id="JNBR01000070">
    <property type="protein sequence ID" value="OQR99341.1"/>
    <property type="molecule type" value="Genomic_DNA"/>
</dbReference>
<dbReference type="AlphaFoldDB" id="A0A1V9ZN20"/>
<organism evidence="2 3">
    <name type="scientific">Achlya hypogyna</name>
    <name type="common">Oomycete</name>
    <name type="synonym">Protoachlya hypogyna</name>
    <dbReference type="NCBI Taxonomy" id="1202772"/>
    <lineage>
        <taxon>Eukaryota</taxon>
        <taxon>Sar</taxon>
        <taxon>Stramenopiles</taxon>
        <taxon>Oomycota</taxon>
        <taxon>Saprolegniomycetes</taxon>
        <taxon>Saprolegniales</taxon>
        <taxon>Achlyaceae</taxon>
        <taxon>Achlya</taxon>
    </lineage>
</organism>
<feature type="compositionally biased region" description="Acidic residues" evidence="1">
    <location>
        <begin position="66"/>
        <end position="76"/>
    </location>
</feature>
<comment type="caution">
    <text evidence="2">The sequence shown here is derived from an EMBL/GenBank/DDBJ whole genome shotgun (WGS) entry which is preliminary data.</text>
</comment>
<evidence type="ECO:0000256" key="1">
    <source>
        <dbReference type="SAM" id="MobiDB-lite"/>
    </source>
</evidence>
<name>A0A1V9ZN20_ACHHY</name>
<feature type="region of interest" description="Disordered" evidence="1">
    <location>
        <begin position="1"/>
        <end position="34"/>
    </location>
</feature>
<feature type="region of interest" description="Disordered" evidence="1">
    <location>
        <begin position="490"/>
        <end position="516"/>
    </location>
</feature>
<dbReference type="InterPro" id="IPR015943">
    <property type="entry name" value="WD40/YVTN_repeat-like_dom_sf"/>
</dbReference>
<dbReference type="OrthoDB" id="161629at2759"/>
<dbReference type="SUPFAM" id="SSF50978">
    <property type="entry name" value="WD40 repeat-like"/>
    <property type="match status" value="1"/>
</dbReference>
<dbReference type="InterPro" id="IPR036322">
    <property type="entry name" value="WD40_repeat_dom_sf"/>
</dbReference>
<evidence type="ECO:0000313" key="3">
    <source>
        <dbReference type="Proteomes" id="UP000243579"/>
    </source>
</evidence>
<feature type="region of interest" description="Disordered" evidence="1">
    <location>
        <begin position="63"/>
        <end position="91"/>
    </location>
</feature>
<dbReference type="Gene3D" id="2.130.10.10">
    <property type="entry name" value="YVTN repeat-like/Quinoprotein amine dehydrogenase"/>
    <property type="match status" value="1"/>
</dbReference>
<sequence>MSFLTPPLKQKPALGGDRPLTLSQGKKKRKITKHLDMKDAALSSSEEEFDYKAMSFNKENLIENESSSDSDSECEVLFDSPSSASPSKVEPPAHTNHFALDFQVSSVAVDRAGRFVVAGFNNGTIRLYPLVDNFKRSIDVGTIEVNNLDSNSLVFRKGVVLEHITARGMYTTLRVHVVIPEDGRFIFAGVYRGSTEILVIDIASIVLPSETIGVPTAEVVTHSYNDAKLRGFGAVRAVPGDSLITTEYLVLCGLGIKNLHLWRFYWDPSSEDDESKWTWQCVFDRQTNGISLEYLSFGPGPNQLISKSEHQAIRVWTLSDDVADDGSVASFTYKDIKHTHDAVDVFGHYAYGGSERLALVDLETAKRFELDLPSSTAVAAARPTLNFRKRQLRTVSCLTGDVMGVTLGMCSDGSVFAHKATADAELGVHTAPTYVPGYETFYQEQGGLLTLLPFEIADEKEWMVVSANTAELRVHALHEFLGEPKRRWAPAQPKDVKPRKAKAKLTKDIKKTSPPQLDVDDTKNFIVRPLKVSRVLEDLAPVVVRPLKVKAAVTVNPPTPAVVDVVPAAAPAVAPTADEPEPTASTTLDAASIVPDETPMIASPPLKRKLDLSEAVAAAVEPKKRTKPTWNYELKPLAPKPVAVVVHPPQAPPTAVTPVKKAAKFTVPSPVVSISPCSSPVMPQTPKPSTPRAEKEREWSPFVIPKRRNKELIMDEPAPVVPSRLDTMAEVASIVAAAEPTVVDTVPSTPKSAPLISSARSLLMQLTTCMLDEDEPMACNENVVAATLARFESQQKQLKEGFSRSHHQLIRTVCNDMHRRGTSMLEPGQLQAVFEKHVVCWPEVERILLKSCDELVCVQQLEADALHAKQIMEWTVLGLCSFPLTRVVSSFPAPRLFG</sequence>
<dbReference type="Proteomes" id="UP000243579">
    <property type="component" value="Unassembled WGS sequence"/>
</dbReference>
<accession>A0A1V9ZN20</accession>
<proteinExistence type="predicted"/>
<evidence type="ECO:0000313" key="2">
    <source>
        <dbReference type="EMBL" id="OQR99341.1"/>
    </source>
</evidence>
<gene>
    <name evidence="2" type="ORF">ACHHYP_06906</name>
</gene>
<reference evidence="2 3" key="1">
    <citation type="journal article" date="2014" name="Genome Biol. Evol.">
        <title>The secreted proteins of Achlya hypogyna and Thraustotheca clavata identify the ancestral oomycete secretome and reveal gene acquisitions by horizontal gene transfer.</title>
        <authorList>
            <person name="Misner I."/>
            <person name="Blouin N."/>
            <person name="Leonard G."/>
            <person name="Richards T.A."/>
            <person name="Lane C.E."/>
        </authorList>
    </citation>
    <scope>NUCLEOTIDE SEQUENCE [LARGE SCALE GENOMIC DNA]</scope>
    <source>
        <strain evidence="2 3">ATCC 48635</strain>
    </source>
</reference>
<keyword evidence="3" id="KW-1185">Reference proteome</keyword>
<protein>
    <submittedName>
        <fullName evidence="2">Uncharacterized protein</fullName>
    </submittedName>
</protein>
<feature type="region of interest" description="Disordered" evidence="1">
    <location>
        <begin position="675"/>
        <end position="697"/>
    </location>
</feature>